<keyword evidence="2" id="KW-1185">Reference proteome</keyword>
<dbReference type="EMBL" id="JAUIRO010000001">
    <property type="protein sequence ID" value="KAK0733942.1"/>
    <property type="molecule type" value="Genomic_DNA"/>
</dbReference>
<evidence type="ECO:0000313" key="1">
    <source>
        <dbReference type="EMBL" id="KAK0733942.1"/>
    </source>
</evidence>
<dbReference type="GeneID" id="85327900"/>
<sequence length="130" mass="14200">MAASSYSVQQYLLDRANIHDIVTKLNFARLASEVYAAEALIDCTSVLGGEPETVSTAEWIAAVLALTFDAYASTQYLQTDASPSSITKNAGLLQVKLGRDVGLEEKGDNPWRITKVKLVKRWGQTELHAN</sequence>
<reference evidence="1" key="1">
    <citation type="submission" date="2023-06" db="EMBL/GenBank/DDBJ databases">
        <title>Genome-scale phylogeny and comparative genomics of the fungal order Sordariales.</title>
        <authorList>
            <consortium name="Lawrence Berkeley National Laboratory"/>
            <person name="Hensen N."/>
            <person name="Bonometti L."/>
            <person name="Westerberg I."/>
            <person name="Brannstrom I.O."/>
            <person name="Guillou S."/>
            <person name="Cros-Aarteil S."/>
            <person name="Calhoun S."/>
            <person name="Haridas S."/>
            <person name="Kuo A."/>
            <person name="Mondo S."/>
            <person name="Pangilinan J."/>
            <person name="Riley R."/>
            <person name="LaButti K."/>
            <person name="Andreopoulos B."/>
            <person name="Lipzen A."/>
            <person name="Chen C."/>
            <person name="Yanf M."/>
            <person name="Daum C."/>
            <person name="Ng V."/>
            <person name="Clum A."/>
            <person name="Steindorff A."/>
            <person name="Ohm R."/>
            <person name="Martin F."/>
            <person name="Silar P."/>
            <person name="Natvig D."/>
            <person name="Lalanne C."/>
            <person name="Gautier V."/>
            <person name="Ament-velasquez S.L."/>
            <person name="Kruys A."/>
            <person name="Hutchinson M.I."/>
            <person name="Powell A.J."/>
            <person name="Barry K."/>
            <person name="Miller A.N."/>
            <person name="Grigoriev I.V."/>
            <person name="Debuchy R."/>
            <person name="Gladieux P."/>
            <person name="Thoren M.H."/>
            <person name="Johannesson H."/>
        </authorList>
    </citation>
    <scope>NUCLEOTIDE SEQUENCE</scope>
    <source>
        <strain evidence="1">SMH2392-1A</strain>
    </source>
</reference>
<name>A0AA40ED46_9PEZI</name>
<gene>
    <name evidence="1" type="ORF">B0T26DRAFT_745917</name>
</gene>
<evidence type="ECO:0008006" key="3">
    <source>
        <dbReference type="Google" id="ProtNLM"/>
    </source>
</evidence>
<dbReference type="Proteomes" id="UP001172101">
    <property type="component" value="Unassembled WGS sequence"/>
</dbReference>
<protein>
    <recommendedName>
        <fullName evidence="3">SnoaL-like domain-containing protein</fullName>
    </recommendedName>
</protein>
<dbReference type="RefSeq" id="XP_060302819.1">
    <property type="nucleotide sequence ID" value="XM_060444630.1"/>
</dbReference>
<proteinExistence type="predicted"/>
<dbReference type="AlphaFoldDB" id="A0AA40ED46"/>
<comment type="caution">
    <text evidence="1">The sequence shown here is derived from an EMBL/GenBank/DDBJ whole genome shotgun (WGS) entry which is preliminary data.</text>
</comment>
<evidence type="ECO:0000313" key="2">
    <source>
        <dbReference type="Proteomes" id="UP001172101"/>
    </source>
</evidence>
<accession>A0AA40ED46</accession>
<organism evidence="1 2">
    <name type="scientific">Lasiosphaeria miniovina</name>
    <dbReference type="NCBI Taxonomy" id="1954250"/>
    <lineage>
        <taxon>Eukaryota</taxon>
        <taxon>Fungi</taxon>
        <taxon>Dikarya</taxon>
        <taxon>Ascomycota</taxon>
        <taxon>Pezizomycotina</taxon>
        <taxon>Sordariomycetes</taxon>
        <taxon>Sordariomycetidae</taxon>
        <taxon>Sordariales</taxon>
        <taxon>Lasiosphaeriaceae</taxon>
        <taxon>Lasiosphaeria</taxon>
    </lineage>
</organism>